<comment type="similarity">
    <text evidence="1">Belongs to the LysR transcriptional regulatory family.</text>
</comment>
<evidence type="ECO:0000256" key="2">
    <source>
        <dbReference type="ARBA" id="ARBA00023015"/>
    </source>
</evidence>
<dbReference type="InterPro" id="IPR005119">
    <property type="entry name" value="LysR_subst-bd"/>
</dbReference>
<reference evidence="7 8" key="1">
    <citation type="submission" date="2017-03" db="EMBL/GenBank/DDBJ databases">
        <authorList>
            <person name="Afonso C.L."/>
            <person name="Miller P.J."/>
            <person name="Scott M.A."/>
            <person name="Spackman E."/>
            <person name="Goraichik I."/>
            <person name="Dimitrov K.M."/>
            <person name="Suarez D.L."/>
            <person name="Swayne D.E."/>
        </authorList>
    </citation>
    <scope>NUCLEOTIDE SEQUENCE [LARGE SCALE GENOMIC DNA]</scope>
    <source>
        <strain evidence="7">PRJEB14757</strain>
    </source>
</reference>
<keyword evidence="3" id="KW-0238">DNA-binding</keyword>
<dbReference type="NCBIfam" id="NF008284">
    <property type="entry name" value="PRK11062.1"/>
    <property type="match status" value="1"/>
</dbReference>
<dbReference type="InterPro" id="IPR036388">
    <property type="entry name" value="WH-like_DNA-bd_sf"/>
</dbReference>
<organism evidence="7 8">
    <name type="scientific">Desulfamplus magnetovallimortis</name>
    <dbReference type="NCBI Taxonomy" id="1246637"/>
    <lineage>
        <taxon>Bacteria</taxon>
        <taxon>Pseudomonadati</taxon>
        <taxon>Thermodesulfobacteriota</taxon>
        <taxon>Desulfobacteria</taxon>
        <taxon>Desulfobacterales</taxon>
        <taxon>Desulfobacteraceae</taxon>
        <taxon>Desulfamplus</taxon>
    </lineage>
</organism>
<dbReference type="GO" id="GO:0003677">
    <property type="term" value="F:DNA binding"/>
    <property type="evidence" value="ECO:0007669"/>
    <property type="project" value="UniProtKB-KW"/>
</dbReference>
<name>A0A1W1HJ66_9BACT</name>
<evidence type="ECO:0000259" key="6">
    <source>
        <dbReference type="PROSITE" id="PS50931"/>
    </source>
</evidence>
<sequence length="318" mass="35532">MEWLNYHHLYYFWETAREENITRASERLRLAPSTISAQIGKLEEMLEGKLFRKTGRNLELTDMGRLVFRYADEIFSLGRELVDTVRGRPVSGPLRLNVGVVDALPKLVVRKLLEPAFSLPEQIHLVCREGKEEHLLAELSIHALDMVLTDTPVKPGLSVKAFSHLLGECGVTFFAVNSMATNLTANFPKSLDGIPMLLPGSMSALRGSLDRWFDSLNIHPMVVGEFDDQALLKIFGQAGDGVFAAPSVIEQEIQKQYDLSVIGRSHKVKEQFYVISVERIIKHPAVAAIQKAATTSMLKDETGSSRVLNTLAEFRQSN</sequence>
<evidence type="ECO:0000313" key="8">
    <source>
        <dbReference type="Proteomes" id="UP000191931"/>
    </source>
</evidence>
<proteinExistence type="inferred from homology"/>
<feature type="domain" description="HTH lysR-type" evidence="6">
    <location>
        <begin position="4"/>
        <end position="61"/>
    </location>
</feature>
<evidence type="ECO:0000313" key="7">
    <source>
        <dbReference type="EMBL" id="SLM32493.1"/>
    </source>
</evidence>
<dbReference type="GO" id="GO:0003700">
    <property type="term" value="F:DNA-binding transcription factor activity"/>
    <property type="evidence" value="ECO:0007669"/>
    <property type="project" value="InterPro"/>
</dbReference>
<accession>A0A1W1HJ66</accession>
<dbReference type="InterPro" id="IPR036390">
    <property type="entry name" value="WH_DNA-bd_sf"/>
</dbReference>
<gene>
    <name evidence="7" type="primary">nhaR</name>
    <name evidence="7" type="ORF">MTBBW1_750014</name>
</gene>
<dbReference type="Pfam" id="PF00126">
    <property type="entry name" value="HTH_1"/>
    <property type="match status" value="1"/>
</dbReference>
<dbReference type="AlphaFoldDB" id="A0A1W1HJ66"/>
<keyword evidence="5" id="KW-0804">Transcription</keyword>
<evidence type="ECO:0000256" key="4">
    <source>
        <dbReference type="ARBA" id="ARBA00023159"/>
    </source>
</evidence>
<dbReference type="EMBL" id="FWEV01000320">
    <property type="protein sequence ID" value="SLM32493.1"/>
    <property type="molecule type" value="Genomic_DNA"/>
</dbReference>
<keyword evidence="4" id="KW-0010">Activator</keyword>
<dbReference type="PANTHER" id="PTHR30293">
    <property type="entry name" value="TRANSCRIPTIONAL REGULATORY PROTEIN NAC-RELATED"/>
    <property type="match status" value="1"/>
</dbReference>
<keyword evidence="8" id="KW-1185">Reference proteome</keyword>
<dbReference type="InterPro" id="IPR000847">
    <property type="entry name" value="LysR_HTH_N"/>
</dbReference>
<evidence type="ECO:0000256" key="5">
    <source>
        <dbReference type="ARBA" id="ARBA00023163"/>
    </source>
</evidence>
<dbReference type="PANTHER" id="PTHR30293:SF2">
    <property type="entry name" value="TRANSCRIPTIONAL ACTIVATOR PROTEIN NHAR"/>
    <property type="match status" value="1"/>
</dbReference>
<keyword evidence="2" id="KW-0805">Transcription regulation</keyword>
<dbReference type="Gene3D" id="3.40.190.290">
    <property type="match status" value="1"/>
</dbReference>
<dbReference type="OrthoDB" id="464481at2"/>
<dbReference type="Pfam" id="PF03466">
    <property type="entry name" value="LysR_substrate"/>
    <property type="match status" value="1"/>
</dbReference>
<dbReference type="Proteomes" id="UP000191931">
    <property type="component" value="Unassembled WGS sequence"/>
</dbReference>
<dbReference type="Gene3D" id="1.10.10.10">
    <property type="entry name" value="Winged helix-like DNA-binding domain superfamily/Winged helix DNA-binding domain"/>
    <property type="match status" value="1"/>
</dbReference>
<evidence type="ECO:0000256" key="3">
    <source>
        <dbReference type="ARBA" id="ARBA00023125"/>
    </source>
</evidence>
<evidence type="ECO:0000256" key="1">
    <source>
        <dbReference type="ARBA" id="ARBA00009437"/>
    </source>
</evidence>
<dbReference type="GO" id="GO:2000142">
    <property type="term" value="P:regulation of DNA-templated transcription initiation"/>
    <property type="evidence" value="ECO:0007669"/>
    <property type="project" value="TreeGrafter"/>
</dbReference>
<dbReference type="PROSITE" id="PS50931">
    <property type="entry name" value="HTH_LYSR"/>
    <property type="match status" value="1"/>
</dbReference>
<dbReference type="RefSeq" id="WP_080802348.1">
    <property type="nucleotide sequence ID" value="NZ_LT828543.1"/>
</dbReference>
<dbReference type="STRING" id="1246637.MTBBW1_750014"/>
<dbReference type="SUPFAM" id="SSF46785">
    <property type="entry name" value="Winged helix' DNA-binding domain"/>
    <property type="match status" value="1"/>
</dbReference>
<dbReference type="SUPFAM" id="SSF53850">
    <property type="entry name" value="Periplasmic binding protein-like II"/>
    <property type="match status" value="1"/>
</dbReference>
<protein>
    <submittedName>
        <fullName evidence="7">Transcriptional activator protein nhaR</fullName>
    </submittedName>
</protein>